<evidence type="ECO:0000313" key="2">
    <source>
        <dbReference type="EMBL" id="GES81354.1"/>
    </source>
</evidence>
<proteinExistence type="predicted"/>
<dbReference type="EMBL" id="BLAL01000054">
    <property type="protein sequence ID" value="GES81354.1"/>
    <property type="molecule type" value="Genomic_DNA"/>
</dbReference>
<evidence type="ECO:0000256" key="1">
    <source>
        <dbReference type="SAM" id="Phobius"/>
    </source>
</evidence>
<dbReference type="Proteomes" id="UP000615446">
    <property type="component" value="Unassembled WGS sequence"/>
</dbReference>
<reference evidence="2" key="1">
    <citation type="submission" date="2019-10" db="EMBL/GenBank/DDBJ databases">
        <title>Conservation and host-specific expression of non-tandemly repeated heterogenous ribosome RNA gene in arbuscular mycorrhizal fungi.</title>
        <authorList>
            <person name="Maeda T."/>
            <person name="Kobayashi Y."/>
            <person name="Nakagawa T."/>
            <person name="Ezawa T."/>
            <person name="Yamaguchi K."/>
            <person name="Bino T."/>
            <person name="Nishimoto Y."/>
            <person name="Shigenobu S."/>
            <person name="Kawaguchi M."/>
        </authorList>
    </citation>
    <scope>NUCLEOTIDE SEQUENCE</scope>
    <source>
        <strain evidence="2">HR1</strain>
    </source>
</reference>
<comment type="caution">
    <text evidence="2">The sequence shown here is derived from an EMBL/GenBank/DDBJ whole genome shotgun (WGS) entry which is preliminary data.</text>
</comment>
<evidence type="ECO:0000313" key="3">
    <source>
        <dbReference type="Proteomes" id="UP000615446"/>
    </source>
</evidence>
<accession>A0A8H3L646</accession>
<protein>
    <submittedName>
        <fullName evidence="2">Uncharacterized protein</fullName>
    </submittedName>
</protein>
<dbReference type="OrthoDB" id="2445519at2759"/>
<keyword evidence="1" id="KW-0812">Transmembrane</keyword>
<keyword evidence="1" id="KW-0472">Membrane</keyword>
<gene>
    <name evidence="2" type="ORF">RCL2_000860300</name>
</gene>
<name>A0A8H3L646_9GLOM</name>
<keyword evidence="1" id="KW-1133">Transmembrane helix</keyword>
<organism evidence="2 3">
    <name type="scientific">Rhizophagus clarus</name>
    <dbReference type="NCBI Taxonomy" id="94130"/>
    <lineage>
        <taxon>Eukaryota</taxon>
        <taxon>Fungi</taxon>
        <taxon>Fungi incertae sedis</taxon>
        <taxon>Mucoromycota</taxon>
        <taxon>Glomeromycotina</taxon>
        <taxon>Glomeromycetes</taxon>
        <taxon>Glomerales</taxon>
        <taxon>Glomeraceae</taxon>
        <taxon>Rhizophagus</taxon>
    </lineage>
</organism>
<sequence>MEEKMATVKRKAYVQTKLNFPVKVNDGFSTERKIQKDNSTLFINTKQAIKPKIPTKTQTLARYRTSTDKYKILRDDDLFDKNVKAYEYIKSNKCEGYTTSKYCFKCGILTQTDAVQKRNRHYQKLIAQIDCLFLLKEGQPIPASIISQFEDSWAQYDIKKLHETIIISLKHRPEHTKSTELQQLCTYVKKEISDHSYYVIVNKYPALGRIIEAVKTHGLENWVSQCITFLIDKTLEKNRPIFVGMTQAVTKVINKLQCGVTFMRGIGEYHESFIDFLVVLIFISTLATCWLIVNLAN</sequence>
<dbReference type="AlphaFoldDB" id="A0A8H3L646"/>
<feature type="transmembrane region" description="Helical" evidence="1">
    <location>
        <begin position="273"/>
        <end position="293"/>
    </location>
</feature>